<evidence type="ECO:0000313" key="7">
    <source>
        <dbReference type="EMBL" id="RVW17145.1"/>
    </source>
</evidence>
<name>A0A438C1P3_VITVI</name>
<feature type="chain" id="PRO_5019012788" evidence="5">
    <location>
        <begin position="25"/>
        <end position="384"/>
    </location>
</feature>
<sequence>MLVMLSIFLSIFLSFYSQLHLSSGEHVTYKAQFLERLPLPATGPESIAFDAAGGGPYTGISDGRILKYVNGSVGFVEFAITSSNSSEEFCVGNGSVALDFTCGRPFGLGFHYQTGDLYIADAYYGLMVVGPNGGVATQLANAADGVPFGFTNALDVDTETGMVYLVDYSSQFSVNEFSVSLQAHDMTGRLMKYDPESKELTVLLGGLGGAAGMAISKDGSFILITETVTKRIRKFWLQGPKATTSEILKEFTVRPANIKRNEEGEFWVAFLVADETGSCPSQQQSPGLRISGDGMILEAISLDTQSGISEVAVYNGKMYIGSPFLHFVDVLHGLQSVTGENEKEELMGRPNYGYLPDCGGMCCYLNKIVHTVLRSFEPQEKILP</sequence>
<protein>
    <submittedName>
        <fullName evidence="7">Protein strictosidine synthase-like 10</fullName>
    </submittedName>
</protein>
<accession>A0A438C1P3</accession>
<proteinExistence type="inferred from homology"/>
<gene>
    <name evidence="7" type="primary">SSL10_4</name>
    <name evidence="7" type="ORF">CK203_075999</name>
</gene>
<keyword evidence="3" id="KW-0926">Vacuole</keyword>
<comment type="similarity">
    <text evidence="2">Belongs to the strictosidine synthase family.</text>
</comment>
<dbReference type="PANTHER" id="PTHR10426:SF57">
    <property type="entry name" value="STRICTOSIDINE SYNTHASE"/>
    <property type="match status" value="1"/>
</dbReference>
<dbReference type="Gene3D" id="2.120.10.30">
    <property type="entry name" value="TolB, C-terminal domain"/>
    <property type="match status" value="1"/>
</dbReference>
<evidence type="ECO:0000313" key="8">
    <source>
        <dbReference type="Proteomes" id="UP000288805"/>
    </source>
</evidence>
<evidence type="ECO:0000259" key="6">
    <source>
        <dbReference type="Pfam" id="PF03088"/>
    </source>
</evidence>
<evidence type="ECO:0000256" key="2">
    <source>
        <dbReference type="ARBA" id="ARBA00009191"/>
    </source>
</evidence>
<dbReference type="AlphaFoldDB" id="A0A438C1P3"/>
<comment type="subcellular location">
    <subcellularLocation>
        <location evidence="1">Vacuole</location>
    </subcellularLocation>
</comment>
<dbReference type="OrthoDB" id="5307922at2759"/>
<evidence type="ECO:0000256" key="1">
    <source>
        <dbReference type="ARBA" id="ARBA00004116"/>
    </source>
</evidence>
<dbReference type="GO" id="GO:0005773">
    <property type="term" value="C:vacuole"/>
    <property type="evidence" value="ECO:0007669"/>
    <property type="project" value="UniProtKB-SubCell"/>
</dbReference>
<reference evidence="7 8" key="1">
    <citation type="journal article" date="2018" name="PLoS Genet.">
        <title>Population sequencing reveals clonal diversity and ancestral inbreeding in the grapevine cultivar Chardonnay.</title>
        <authorList>
            <person name="Roach M.J."/>
            <person name="Johnson D.L."/>
            <person name="Bohlmann J."/>
            <person name="van Vuuren H.J."/>
            <person name="Jones S.J."/>
            <person name="Pretorius I.S."/>
            <person name="Schmidt S.A."/>
            <person name="Borneman A.R."/>
        </authorList>
    </citation>
    <scope>NUCLEOTIDE SEQUENCE [LARGE SCALE GENOMIC DNA]</scope>
    <source>
        <strain evidence="8">cv. Chardonnay</strain>
        <tissue evidence="7">Leaf</tissue>
    </source>
</reference>
<dbReference type="SUPFAM" id="SSF63829">
    <property type="entry name" value="Calcium-dependent phosphotriesterase"/>
    <property type="match status" value="1"/>
</dbReference>
<organism evidence="7 8">
    <name type="scientific">Vitis vinifera</name>
    <name type="common">Grape</name>
    <dbReference type="NCBI Taxonomy" id="29760"/>
    <lineage>
        <taxon>Eukaryota</taxon>
        <taxon>Viridiplantae</taxon>
        <taxon>Streptophyta</taxon>
        <taxon>Embryophyta</taxon>
        <taxon>Tracheophyta</taxon>
        <taxon>Spermatophyta</taxon>
        <taxon>Magnoliopsida</taxon>
        <taxon>eudicotyledons</taxon>
        <taxon>Gunneridae</taxon>
        <taxon>Pentapetalae</taxon>
        <taxon>rosids</taxon>
        <taxon>Vitales</taxon>
        <taxon>Vitaceae</taxon>
        <taxon>Viteae</taxon>
        <taxon>Vitis</taxon>
    </lineage>
</organism>
<dbReference type="InterPro" id="IPR011042">
    <property type="entry name" value="6-blade_b-propeller_TolB-like"/>
</dbReference>
<evidence type="ECO:0000256" key="5">
    <source>
        <dbReference type="SAM" id="SignalP"/>
    </source>
</evidence>
<feature type="domain" description="Strictosidine synthase conserved region" evidence="6">
    <location>
        <begin position="152"/>
        <end position="239"/>
    </location>
</feature>
<keyword evidence="5" id="KW-0732">Signal</keyword>
<keyword evidence="4" id="KW-0325">Glycoprotein</keyword>
<dbReference type="Pfam" id="PF03088">
    <property type="entry name" value="Str_synth"/>
    <property type="match status" value="1"/>
</dbReference>
<dbReference type="EMBL" id="QGNW01002581">
    <property type="protein sequence ID" value="RVW17145.1"/>
    <property type="molecule type" value="Genomic_DNA"/>
</dbReference>
<evidence type="ECO:0000256" key="3">
    <source>
        <dbReference type="ARBA" id="ARBA00022554"/>
    </source>
</evidence>
<dbReference type="Proteomes" id="UP000288805">
    <property type="component" value="Unassembled WGS sequence"/>
</dbReference>
<feature type="signal peptide" evidence="5">
    <location>
        <begin position="1"/>
        <end position="24"/>
    </location>
</feature>
<comment type="caution">
    <text evidence="7">The sequence shown here is derived from an EMBL/GenBank/DDBJ whole genome shotgun (WGS) entry which is preliminary data.</text>
</comment>
<dbReference type="PANTHER" id="PTHR10426">
    <property type="entry name" value="STRICTOSIDINE SYNTHASE-RELATED"/>
    <property type="match status" value="1"/>
</dbReference>
<evidence type="ECO:0000256" key="4">
    <source>
        <dbReference type="ARBA" id="ARBA00023180"/>
    </source>
</evidence>
<dbReference type="Pfam" id="PF20067">
    <property type="entry name" value="SSL_N"/>
    <property type="match status" value="1"/>
</dbReference>
<dbReference type="InterPro" id="IPR018119">
    <property type="entry name" value="Strictosidine_synth_cons-reg"/>
</dbReference>